<sequence length="113" mass="12461">MWAPPKDRTRTTDICDLRGADAVLAQHAHHVCSSTLFVNASPSSSYHRIVPNQARILSARYSRHQSRRAHYSLSPKLSQGSFRSSAGFSTSNGSFGNDSRKPTSNRLMIRGGM</sequence>
<keyword evidence="2" id="KW-1185">Reference proteome</keyword>
<name>A0A1I7TWA4_9PELO</name>
<feature type="compositionally biased region" description="Polar residues" evidence="1">
    <location>
        <begin position="75"/>
        <end position="106"/>
    </location>
</feature>
<protein>
    <submittedName>
        <fullName evidence="3">Uncharacterized protein</fullName>
    </submittedName>
</protein>
<accession>A0A1I7TWA4</accession>
<dbReference type="eggNOG" id="ENOG502TJW3">
    <property type="taxonomic scope" value="Eukaryota"/>
</dbReference>
<proteinExistence type="predicted"/>
<evidence type="ECO:0000313" key="3">
    <source>
        <dbReference type="WBParaSite" id="Csp11.Scaffold629.g12426.t1"/>
    </source>
</evidence>
<reference evidence="3" key="1">
    <citation type="submission" date="2016-11" db="UniProtKB">
        <authorList>
            <consortium name="WormBaseParasite"/>
        </authorList>
    </citation>
    <scope>IDENTIFICATION</scope>
</reference>
<evidence type="ECO:0000313" key="2">
    <source>
        <dbReference type="Proteomes" id="UP000095282"/>
    </source>
</evidence>
<dbReference type="AlphaFoldDB" id="A0A1I7TWA4"/>
<evidence type="ECO:0000256" key="1">
    <source>
        <dbReference type="SAM" id="MobiDB-lite"/>
    </source>
</evidence>
<feature type="region of interest" description="Disordered" evidence="1">
    <location>
        <begin position="65"/>
        <end position="113"/>
    </location>
</feature>
<dbReference type="Proteomes" id="UP000095282">
    <property type="component" value="Unplaced"/>
</dbReference>
<dbReference type="WBParaSite" id="Csp11.Scaffold629.g12426.t1">
    <property type="protein sequence ID" value="Csp11.Scaffold629.g12426.t1"/>
    <property type="gene ID" value="Csp11.Scaffold629.g12426"/>
</dbReference>
<organism evidence="2 3">
    <name type="scientific">Caenorhabditis tropicalis</name>
    <dbReference type="NCBI Taxonomy" id="1561998"/>
    <lineage>
        <taxon>Eukaryota</taxon>
        <taxon>Metazoa</taxon>
        <taxon>Ecdysozoa</taxon>
        <taxon>Nematoda</taxon>
        <taxon>Chromadorea</taxon>
        <taxon>Rhabditida</taxon>
        <taxon>Rhabditina</taxon>
        <taxon>Rhabditomorpha</taxon>
        <taxon>Rhabditoidea</taxon>
        <taxon>Rhabditidae</taxon>
        <taxon>Peloderinae</taxon>
        <taxon>Caenorhabditis</taxon>
    </lineage>
</organism>